<dbReference type="EMBL" id="CP126970">
    <property type="protein sequence ID" value="WIM71412.1"/>
    <property type="molecule type" value="Genomic_DNA"/>
</dbReference>
<keyword evidence="3" id="KW-1185">Reference proteome</keyword>
<evidence type="ECO:0008006" key="4">
    <source>
        <dbReference type="Google" id="ProtNLM"/>
    </source>
</evidence>
<feature type="transmembrane region" description="Helical" evidence="1">
    <location>
        <begin position="36"/>
        <end position="58"/>
    </location>
</feature>
<feature type="transmembrane region" description="Helical" evidence="1">
    <location>
        <begin position="12"/>
        <end position="30"/>
    </location>
</feature>
<evidence type="ECO:0000313" key="3">
    <source>
        <dbReference type="Proteomes" id="UP001238805"/>
    </source>
</evidence>
<protein>
    <recommendedName>
        <fullName evidence="4">DUF3329 domain-containing protein</fullName>
    </recommendedName>
</protein>
<sequence>MTYSQRVSARFPLSAAIAFVIALIAALLTFDNLLSWSGLIGFLIWWLAVTVIIAFAWAGMRPGSTDGKNTTDPSPEVP</sequence>
<keyword evidence="1" id="KW-0812">Transmembrane</keyword>
<keyword evidence="1" id="KW-0472">Membrane</keyword>
<reference evidence="2 3" key="1">
    <citation type="submission" date="2023-05" db="EMBL/GenBank/DDBJ databases">
        <title>Corynebacterium suedekumii sp. nov. and Corynebacterium breve sp. nov. isolated from raw cow's milk.</title>
        <authorList>
            <person name="Baer M.K."/>
            <person name="Mehl L."/>
            <person name="Hellmuth R."/>
            <person name="Marke G."/>
            <person name="Lipski A."/>
        </authorList>
    </citation>
    <scope>NUCLEOTIDE SEQUENCE [LARGE SCALE GENOMIC DNA]</scope>
    <source>
        <strain evidence="2 3">LM112</strain>
    </source>
</reference>
<evidence type="ECO:0000256" key="1">
    <source>
        <dbReference type="SAM" id="Phobius"/>
    </source>
</evidence>
<accession>A0ABY8VQ04</accession>
<evidence type="ECO:0000313" key="2">
    <source>
        <dbReference type="EMBL" id="WIM71412.1"/>
    </source>
</evidence>
<keyword evidence="1" id="KW-1133">Transmembrane helix</keyword>
<dbReference type="RefSeq" id="WP_284875983.1">
    <property type="nucleotide sequence ID" value="NZ_CP126970.1"/>
</dbReference>
<gene>
    <name evidence="2" type="ORF">QP029_06460</name>
</gene>
<organism evidence="2 3">
    <name type="scientific">Corynebacterium suedekumii</name>
    <dbReference type="NCBI Taxonomy" id="3049801"/>
    <lineage>
        <taxon>Bacteria</taxon>
        <taxon>Bacillati</taxon>
        <taxon>Actinomycetota</taxon>
        <taxon>Actinomycetes</taxon>
        <taxon>Mycobacteriales</taxon>
        <taxon>Corynebacteriaceae</taxon>
        <taxon>Corynebacterium</taxon>
    </lineage>
</organism>
<dbReference type="Proteomes" id="UP001238805">
    <property type="component" value="Chromosome"/>
</dbReference>
<proteinExistence type="predicted"/>
<name>A0ABY8VQ04_9CORY</name>